<keyword evidence="1" id="KW-0862">Zinc</keyword>
<evidence type="ECO:0000256" key="2">
    <source>
        <dbReference type="SAM" id="MobiDB-lite"/>
    </source>
</evidence>
<comment type="caution">
    <text evidence="4">The sequence shown here is derived from an EMBL/GenBank/DDBJ whole genome shotgun (WGS) entry which is preliminary data.</text>
</comment>
<sequence length="185" mass="21971">MSIWEELKVVHLASSASFYRGMTYHQNKAVITGTDRGDGMYEGEVKSSLDNVYQVVIDIHHPRKSTCTCPFAKGRRVICKHMVALYFFNFPEQAEAILAEWEAEERAEKEAYNSWKTEYQKQQQMEIEITTTYVNSLSVQQVRQKLIDALVQEFDRKYPPYYDNSYEYDYDNDYDYEDDDYEDDY</sequence>
<evidence type="ECO:0000313" key="5">
    <source>
        <dbReference type="Proteomes" id="UP000235682"/>
    </source>
</evidence>
<dbReference type="EMBL" id="PNHE01000058">
    <property type="protein sequence ID" value="PMC57167.1"/>
    <property type="molecule type" value="Genomic_DNA"/>
</dbReference>
<dbReference type="Pfam" id="PF04434">
    <property type="entry name" value="SWIM"/>
    <property type="match status" value="1"/>
</dbReference>
<dbReference type="InterPro" id="IPR007527">
    <property type="entry name" value="Znf_SWIM"/>
</dbReference>
<feature type="region of interest" description="Disordered" evidence="2">
    <location>
        <begin position="162"/>
        <end position="185"/>
    </location>
</feature>
<proteinExistence type="predicted"/>
<accession>A0A2N6SKZ7</accession>
<dbReference type="RefSeq" id="WP_102228139.1">
    <property type="nucleotide sequence ID" value="NZ_PNFY01000055.1"/>
</dbReference>
<organism evidence="4 5">
    <name type="scientific">Dolosicoccus paucivorans</name>
    <dbReference type="NCBI Taxonomy" id="84521"/>
    <lineage>
        <taxon>Bacteria</taxon>
        <taxon>Bacillati</taxon>
        <taxon>Bacillota</taxon>
        <taxon>Bacilli</taxon>
        <taxon>Lactobacillales</taxon>
        <taxon>Aerococcaceae</taxon>
        <taxon>Dolosicoccus</taxon>
    </lineage>
</organism>
<keyword evidence="5" id="KW-1185">Reference proteome</keyword>
<dbReference type="AlphaFoldDB" id="A0A2N6SKZ7"/>
<gene>
    <name evidence="4" type="ORF">CJ205_08250</name>
</gene>
<evidence type="ECO:0000259" key="3">
    <source>
        <dbReference type="PROSITE" id="PS50966"/>
    </source>
</evidence>
<keyword evidence="1" id="KW-0863">Zinc-finger</keyword>
<dbReference type="Proteomes" id="UP000235682">
    <property type="component" value="Unassembled WGS sequence"/>
</dbReference>
<dbReference type="GO" id="GO:0008270">
    <property type="term" value="F:zinc ion binding"/>
    <property type="evidence" value="ECO:0007669"/>
    <property type="project" value="UniProtKB-KW"/>
</dbReference>
<feature type="domain" description="SWIM-type" evidence="3">
    <location>
        <begin position="53"/>
        <end position="90"/>
    </location>
</feature>
<name>A0A2N6SKZ7_9LACT</name>
<dbReference type="OrthoDB" id="9760715at2"/>
<evidence type="ECO:0000313" key="4">
    <source>
        <dbReference type="EMBL" id="PMC57167.1"/>
    </source>
</evidence>
<reference evidence="4 5" key="1">
    <citation type="submission" date="2017-09" db="EMBL/GenBank/DDBJ databases">
        <title>Bacterial strain isolated from the female urinary microbiota.</title>
        <authorList>
            <person name="Thomas-White K."/>
            <person name="Kumar N."/>
            <person name="Forster S."/>
            <person name="Putonti C."/>
            <person name="Lawley T."/>
            <person name="Wolfe A.J."/>
        </authorList>
    </citation>
    <scope>NUCLEOTIDE SEQUENCE [LARGE SCALE GENOMIC DNA]</scope>
    <source>
        <strain evidence="4 5">UMB0852</strain>
    </source>
</reference>
<feature type="compositionally biased region" description="Acidic residues" evidence="2">
    <location>
        <begin position="166"/>
        <end position="185"/>
    </location>
</feature>
<dbReference type="STRING" id="84521.SAMN04487994_10394"/>
<keyword evidence="1" id="KW-0479">Metal-binding</keyword>
<evidence type="ECO:0000256" key="1">
    <source>
        <dbReference type="PROSITE-ProRule" id="PRU00325"/>
    </source>
</evidence>
<dbReference type="PROSITE" id="PS50966">
    <property type="entry name" value="ZF_SWIM"/>
    <property type="match status" value="1"/>
</dbReference>
<protein>
    <submittedName>
        <fullName evidence="4">SWIM zinc finger family protein</fullName>
    </submittedName>
</protein>